<dbReference type="RefSeq" id="XP_012181319.1">
    <property type="nucleotide sequence ID" value="XM_012325929.1"/>
</dbReference>
<proteinExistence type="predicted"/>
<dbReference type="EMBL" id="HE797060">
    <property type="protein sequence ID" value="CCM02036.1"/>
    <property type="molecule type" value="Genomic_DNA"/>
</dbReference>
<dbReference type="InParanoid" id="J4I9Z8"/>
<dbReference type="AlphaFoldDB" id="J4I9Z8"/>
<dbReference type="Proteomes" id="UP000006352">
    <property type="component" value="Unassembled WGS sequence"/>
</dbReference>
<dbReference type="HOGENOM" id="CLU_1256030_0_0_1"/>
<dbReference type="GeneID" id="24096947"/>
<evidence type="ECO:0000313" key="2">
    <source>
        <dbReference type="Proteomes" id="UP000006352"/>
    </source>
</evidence>
<dbReference type="OrthoDB" id="3173702at2759"/>
<reference evidence="1 2" key="1">
    <citation type="journal article" date="2012" name="Appl. Environ. Microbiol.">
        <title>Short-read sequencing for genomic analysis of the brown rot fungus Fibroporia radiculosa.</title>
        <authorList>
            <person name="Tang J.D."/>
            <person name="Perkins A.D."/>
            <person name="Sonstegard T.S."/>
            <person name="Schroeder S.G."/>
            <person name="Burgess S.C."/>
            <person name="Diehl S.V."/>
        </authorList>
    </citation>
    <scope>NUCLEOTIDE SEQUENCE [LARGE SCALE GENOMIC DNA]</scope>
    <source>
        <strain evidence="1 2">TFFH 294</strain>
    </source>
</reference>
<gene>
    <name evidence="1" type="ORF">FIBRA_04112</name>
</gene>
<protein>
    <submittedName>
        <fullName evidence="1">Uncharacterized protein</fullName>
    </submittedName>
</protein>
<organism evidence="1 2">
    <name type="scientific">Fibroporia radiculosa</name>
    <dbReference type="NCBI Taxonomy" id="599839"/>
    <lineage>
        <taxon>Eukaryota</taxon>
        <taxon>Fungi</taxon>
        <taxon>Dikarya</taxon>
        <taxon>Basidiomycota</taxon>
        <taxon>Agaricomycotina</taxon>
        <taxon>Agaricomycetes</taxon>
        <taxon>Polyporales</taxon>
        <taxon>Fibroporiaceae</taxon>
        <taxon>Fibroporia</taxon>
    </lineage>
</organism>
<name>J4I9Z8_9APHY</name>
<sequence length="220" mass="25648">MTTISPPSYEETLAEAKRLLAQPLTADEKIEFAKEAIKVLEDDEQVEQFEKDIENVGTAAIQIDQAFDRVNRGFKDMVDNRGRDFPELAGYKKEWESYKERWVKYLWDSRDVASEMSATLKRYDQVFLDLIENIKTDKDREDIIQELAQFSGEKHGTAAQMAINFRNLEMDVRHFGERFEAYLEQKKVELDQLATDLKVTIDKLQGQISTWNEKACFPSF</sequence>
<accession>J4I9Z8</accession>
<evidence type="ECO:0000313" key="1">
    <source>
        <dbReference type="EMBL" id="CCM02036.1"/>
    </source>
</evidence>
<keyword evidence="2" id="KW-1185">Reference proteome</keyword>